<comment type="caution">
    <text evidence="1">The sequence shown here is derived from an EMBL/GenBank/DDBJ whole genome shotgun (WGS) entry which is preliminary data.</text>
</comment>
<dbReference type="EMBL" id="CAJVQB010049099">
    <property type="protein sequence ID" value="CAG8834320.1"/>
    <property type="molecule type" value="Genomic_DNA"/>
</dbReference>
<evidence type="ECO:0000313" key="1">
    <source>
        <dbReference type="EMBL" id="CAG8834320.1"/>
    </source>
</evidence>
<evidence type="ECO:0000313" key="2">
    <source>
        <dbReference type="Proteomes" id="UP000789901"/>
    </source>
</evidence>
<keyword evidence="2" id="KW-1185">Reference proteome</keyword>
<sequence>FDVDNMKLSDNGVLLFVYGKKRGNNWYKDPYPCISVYFADHGNKFTTYKYHDKKVIIDSVYLIASDIGARLLIVCHQSLKNKEANFHFSICDPFAPYIPGKSYVKADELFKDVDVKFDNNFENKFIIKDDKIIGFNNDGTLVIKKLIPGNWISYLRRTLKDSNSIFISSVRETIIDLIRRTKEEVTTNIDKSKENTEKSKYFVTWTLEYENTLNDRMCIILTAKLKNNETKTDSIQIVPESYINSGKDVKEYIKEWDCLDNDDLVIVTALGVLIWTFNTKDKIELNYRWDYEGEIDEKTLDEKNFDKKNFKERYFLPAPSYFSVIHYSPAFIQSSDESRFFFNELIEKHINNKFFLILYGQKLIENIVKENKDTWLRKLLDGCIEQIEEDDETLNTQIFNIFSRSIFDIYKKNPSFFDDLL</sequence>
<feature type="non-terminal residue" evidence="1">
    <location>
        <position position="1"/>
    </location>
</feature>
<organism evidence="1 2">
    <name type="scientific">Gigaspora margarita</name>
    <dbReference type="NCBI Taxonomy" id="4874"/>
    <lineage>
        <taxon>Eukaryota</taxon>
        <taxon>Fungi</taxon>
        <taxon>Fungi incertae sedis</taxon>
        <taxon>Mucoromycota</taxon>
        <taxon>Glomeromycotina</taxon>
        <taxon>Glomeromycetes</taxon>
        <taxon>Diversisporales</taxon>
        <taxon>Gigasporaceae</taxon>
        <taxon>Gigaspora</taxon>
    </lineage>
</organism>
<name>A0ABN7WK42_GIGMA</name>
<accession>A0ABN7WK42</accession>
<dbReference type="Proteomes" id="UP000789901">
    <property type="component" value="Unassembled WGS sequence"/>
</dbReference>
<proteinExistence type="predicted"/>
<protein>
    <submittedName>
        <fullName evidence="1">303_t:CDS:1</fullName>
    </submittedName>
</protein>
<gene>
    <name evidence="1" type="ORF">GMARGA_LOCUS31994</name>
</gene>
<reference evidence="1 2" key="1">
    <citation type="submission" date="2021-06" db="EMBL/GenBank/DDBJ databases">
        <authorList>
            <person name="Kallberg Y."/>
            <person name="Tangrot J."/>
            <person name="Rosling A."/>
        </authorList>
    </citation>
    <scope>NUCLEOTIDE SEQUENCE [LARGE SCALE GENOMIC DNA]</scope>
    <source>
        <strain evidence="1 2">120-4 pot B 10/14</strain>
    </source>
</reference>